<dbReference type="InterPro" id="IPR043128">
    <property type="entry name" value="Rev_trsase/Diguanyl_cyclase"/>
</dbReference>
<name>A0A8K0DAJ2_IGNLU</name>
<evidence type="ECO:0000313" key="1">
    <source>
        <dbReference type="EMBL" id="KAF2899871.1"/>
    </source>
</evidence>
<dbReference type="Proteomes" id="UP000801492">
    <property type="component" value="Unassembled WGS sequence"/>
</dbReference>
<dbReference type="OrthoDB" id="10058156at2759"/>
<protein>
    <submittedName>
        <fullName evidence="1">Uncharacterized protein</fullName>
    </submittedName>
</protein>
<keyword evidence="2" id="KW-1185">Reference proteome</keyword>
<dbReference type="Gene3D" id="3.10.10.10">
    <property type="entry name" value="HIV Type 1 Reverse Transcriptase, subunit A, domain 1"/>
    <property type="match status" value="1"/>
</dbReference>
<reference evidence="1" key="1">
    <citation type="submission" date="2019-08" db="EMBL/GenBank/DDBJ databases">
        <title>The genome of the North American firefly Photinus pyralis.</title>
        <authorList>
            <consortium name="Photinus pyralis genome working group"/>
            <person name="Fallon T.R."/>
            <person name="Sander Lower S.E."/>
            <person name="Weng J.-K."/>
        </authorList>
    </citation>
    <scope>NUCLEOTIDE SEQUENCE</scope>
    <source>
        <strain evidence="1">TRF0915ILg1</strain>
        <tissue evidence="1">Whole body</tissue>
    </source>
</reference>
<evidence type="ECO:0000313" key="2">
    <source>
        <dbReference type="Proteomes" id="UP000801492"/>
    </source>
</evidence>
<dbReference type="Gene3D" id="3.30.70.270">
    <property type="match status" value="1"/>
</dbReference>
<dbReference type="AlphaFoldDB" id="A0A8K0DAJ2"/>
<sequence>MPYAIKQHIEKELDSMIFMGIITKVDHSKRATPILKQDGKVGICDDYHIKLHKFLNEYPISNLEKVLCKMHESSIFSKFGITLSVPFKKIQLSFFKDFPIHRIDYSLNKPA</sequence>
<organism evidence="1 2">
    <name type="scientific">Ignelater luminosus</name>
    <name type="common">Cucubano</name>
    <name type="synonym">Pyrophorus luminosus</name>
    <dbReference type="NCBI Taxonomy" id="2038154"/>
    <lineage>
        <taxon>Eukaryota</taxon>
        <taxon>Metazoa</taxon>
        <taxon>Ecdysozoa</taxon>
        <taxon>Arthropoda</taxon>
        <taxon>Hexapoda</taxon>
        <taxon>Insecta</taxon>
        <taxon>Pterygota</taxon>
        <taxon>Neoptera</taxon>
        <taxon>Endopterygota</taxon>
        <taxon>Coleoptera</taxon>
        <taxon>Polyphaga</taxon>
        <taxon>Elateriformia</taxon>
        <taxon>Elateroidea</taxon>
        <taxon>Elateridae</taxon>
        <taxon>Agrypninae</taxon>
        <taxon>Pyrophorini</taxon>
        <taxon>Ignelater</taxon>
    </lineage>
</organism>
<accession>A0A8K0DAJ2</accession>
<dbReference type="EMBL" id="VTPC01002574">
    <property type="protein sequence ID" value="KAF2899871.1"/>
    <property type="molecule type" value="Genomic_DNA"/>
</dbReference>
<gene>
    <name evidence="1" type="ORF">ILUMI_06319</name>
</gene>
<comment type="caution">
    <text evidence="1">The sequence shown here is derived from an EMBL/GenBank/DDBJ whole genome shotgun (WGS) entry which is preliminary data.</text>
</comment>
<proteinExistence type="predicted"/>